<comment type="subcellular location">
    <subcellularLocation>
        <location evidence="2">Cytoplasm</location>
    </subcellularLocation>
    <subcellularLocation>
        <location evidence="1">Nucleus</location>
    </subcellularLocation>
</comment>
<dbReference type="Proteomes" id="UP000297245">
    <property type="component" value="Unassembled WGS sequence"/>
</dbReference>
<sequence>MNVGELKKVKNRVIGNPDAKRQLAAQPGFIPTLVDYLSYPDLRIEAAHILSSISYGDHDALTSLLRSGSLRALLFAISNPTDTPTIRAFARALRSLAMAVAEVVGPSRWGLGIESPDVDEAVPTLDYLFHIDSLDVFLPLLVEQATSIYIAELLAFSIRSQEHRKAVTEWMPLAERMAHITSRRGWEKSTETVSNGGWVVRNLVSLLTSSSKDHKLQEAVLLALAALAQDNSLVARVLFYQDTLPFVLDLCKARNLNVQLAACLNATRIIRATPVSRTNPSPSCYECDTATREAAALSIINIINRLIIDDHTPQNKNKACFILYFLINDDAQLSHLAFERASLTKLSELLQSISPPPEQNDSPDLDSDEPESISALREAALTTIASIALFDNEIRRALTDDLHLLPLISASLASQHVGVKYGACQCVRSLSRSVAVLRTTVVDSGLGMKVFELFKRESEDRRVVGAAVKSVCNIVCEFSPLSPIYLEQGLMPRLVQLIASPDPSLRLNALWAVKNLVRKSSTETKKDVMHQLGWARLKELLRDPDEAIVEQALNTLRNLAENEEGIRMVFKEMGTKDLLDLLVGFLCQPGTTGVPSSPSSSTIPIPSPSSFVNSSASSSSPSAHPTPPPPLSISTSLSSQSTPSHDILLQTSFTLANLSNGPPPCQSSIISHPSLLPALRQTLADGNTEVRRPIVGMLFELAKSDSRWRREMISGGLMGTLKGLVGGKHGHGGHGPGVTIPTPGSPTMSSAGLGLSVSPTGTSGGGGVGTGSAGVGPGAVAAAAAAVSLSAGGRSPSWHAVPGHGHHSHGLNLSHAHSFGGRSLSHSTSSSGLGLALSNSGGSTPGVVGSGSGSGSGHGHSSSSTTHFTHPHPSIHAHSLSHSLSHSSLVHAHHAHSTTPHMHTHTMPIQTQVISEDDRDVIDRARQTLDWLEHGDVYGSGSVGVGS</sequence>
<accession>A0A4S8MUX4</accession>
<dbReference type="GO" id="GO:0043161">
    <property type="term" value="P:proteasome-mediated ubiquitin-dependent protein catabolic process"/>
    <property type="evidence" value="ECO:0007669"/>
    <property type="project" value="TreeGrafter"/>
</dbReference>
<dbReference type="Gene3D" id="1.25.10.10">
    <property type="entry name" value="Leucine-rich Repeat Variant"/>
    <property type="match status" value="4"/>
</dbReference>
<feature type="compositionally biased region" description="Gly residues" evidence="7">
    <location>
        <begin position="848"/>
        <end position="858"/>
    </location>
</feature>
<dbReference type="GO" id="GO:0005634">
    <property type="term" value="C:nucleus"/>
    <property type="evidence" value="ECO:0007669"/>
    <property type="project" value="UniProtKB-SubCell"/>
</dbReference>
<dbReference type="GO" id="GO:0034657">
    <property type="term" value="C:GID complex"/>
    <property type="evidence" value="ECO:0007669"/>
    <property type="project" value="TreeGrafter"/>
</dbReference>
<feature type="compositionally biased region" description="Low complexity" evidence="7">
    <location>
        <begin position="859"/>
        <end position="868"/>
    </location>
</feature>
<evidence type="ECO:0000256" key="6">
    <source>
        <dbReference type="PROSITE-ProRule" id="PRU00259"/>
    </source>
</evidence>
<keyword evidence="3" id="KW-0963">Cytoplasm</keyword>
<feature type="compositionally biased region" description="Low complexity" evidence="7">
    <location>
        <begin position="810"/>
        <end position="847"/>
    </location>
</feature>
<keyword evidence="5" id="KW-0539">Nucleus</keyword>
<evidence type="ECO:0000256" key="1">
    <source>
        <dbReference type="ARBA" id="ARBA00004123"/>
    </source>
</evidence>
<evidence type="ECO:0000256" key="2">
    <source>
        <dbReference type="ARBA" id="ARBA00004496"/>
    </source>
</evidence>
<evidence type="ECO:0000313" key="9">
    <source>
        <dbReference type="Proteomes" id="UP000297245"/>
    </source>
</evidence>
<dbReference type="Pfam" id="PF00514">
    <property type="entry name" value="Arm"/>
    <property type="match status" value="1"/>
</dbReference>
<dbReference type="InterPro" id="IPR011989">
    <property type="entry name" value="ARM-like"/>
</dbReference>
<evidence type="ECO:0000256" key="7">
    <source>
        <dbReference type="SAM" id="MobiDB-lite"/>
    </source>
</evidence>
<name>A0A4S8MUX4_DENBC</name>
<evidence type="ECO:0000313" key="8">
    <source>
        <dbReference type="EMBL" id="THV06214.1"/>
    </source>
</evidence>
<organism evidence="8 9">
    <name type="scientific">Dendrothele bispora (strain CBS 962.96)</name>
    <dbReference type="NCBI Taxonomy" id="1314807"/>
    <lineage>
        <taxon>Eukaryota</taxon>
        <taxon>Fungi</taxon>
        <taxon>Dikarya</taxon>
        <taxon>Basidiomycota</taxon>
        <taxon>Agaricomycotina</taxon>
        <taxon>Agaricomycetes</taxon>
        <taxon>Agaricomycetidae</taxon>
        <taxon>Agaricales</taxon>
        <taxon>Agaricales incertae sedis</taxon>
        <taxon>Dendrothele</taxon>
    </lineage>
</organism>
<feature type="region of interest" description="Disordered" evidence="7">
    <location>
        <begin position="592"/>
        <end position="642"/>
    </location>
</feature>
<feature type="compositionally biased region" description="Low complexity" evidence="7">
    <location>
        <begin position="632"/>
        <end position="642"/>
    </location>
</feature>
<protein>
    <submittedName>
        <fullName evidence="8">ARM repeat-containing protein</fullName>
    </submittedName>
</protein>
<gene>
    <name evidence="8" type="ORF">K435DRAFT_960696</name>
</gene>
<evidence type="ECO:0000256" key="4">
    <source>
        <dbReference type="ARBA" id="ARBA00022737"/>
    </source>
</evidence>
<feature type="region of interest" description="Disordered" evidence="7">
    <location>
        <begin position="792"/>
        <end position="882"/>
    </location>
</feature>
<dbReference type="PANTHER" id="PTHR15651">
    <property type="entry name" value="ARMADILLO REPEAT-CONTAINING PROTEIN 8"/>
    <property type="match status" value="1"/>
</dbReference>
<feature type="repeat" description="ARM" evidence="6">
    <location>
        <begin position="489"/>
        <end position="516"/>
    </location>
</feature>
<dbReference type="InterPro" id="IPR000225">
    <property type="entry name" value="Armadillo"/>
</dbReference>
<dbReference type="AlphaFoldDB" id="A0A4S8MUX4"/>
<reference evidence="8 9" key="1">
    <citation type="journal article" date="2019" name="Nat. Ecol. Evol.">
        <title>Megaphylogeny resolves global patterns of mushroom evolution.</title>
        <authorList>
            <person name="Varga T."/>
            <person name="Krizsan K."/>
            <person name="Foldi C."/>
            <person name="Dima B."/>
            <person name="Sanchez-Garcia M."/>
            <person name="Sanchez-Ramirez S."/>
            <person name="Szollosi G.J."/>
            <person name="Szarkandi J.G."/>
            <person name="Papp V."/>
            <person name="Albert L."/>
            <person name="Andreopoulos W."/>
            <person name="Angelini C."/>
            <person name="Antonin V."/>
            <person name="Barry K.W."/>
            <person name="Bougher N.L."/>
            <person name="Buchanan P."/>
            <person name="Buyck B."/>
            <person name="Bense V."/>
            <person name="Catcheside P."/>
            <person name="Chovatia M."/>
            <person name="Cooper J."/>
            <person name="Damon W."/>
            <person name="Desjardin D."/>
            <person name="Finy P."/>
            <person name="Geml J."/>
            <person name="Haridas S."/>
            <person name="Hughes K."/>
            <person name="Justo A."/>
            <person name="Karasinski D."/>
            <person name="Kautmanova I."/>
            <person name="Kiss B."/>
            <person name="Kocsube S."/>
            <person name="Kotiranta H."/>
            <person name="LaButti K.M."/>
            <person name="Lechner B.E."/>
            <person name="Liimatainen K."/>
            <person name="Lipzen A."/>
            <person name="Lukacs Z."/>
            <person name="Mihaltcheva S."/>
            <person name="Morgado L.N."/>
            <person name="Niskanen T."/>
            <person name="Noordeloos M.E."/>
            <person name="Ohm R.A."/>
            <person name="Ortiz-Santana B."/>
            <person name="Ovrebo C."/>
            <person name="Racz N."/>
            <person name="Riley R."/>
            <person name="Savchenko A."/>
            <person name="Shiryaev A."/>
            <person name="Soop K."/>
            <person name="Spirin V."/>
            <person name="Szebenyi C."/>
            <person name="Tomsovsky M."/>
            <person name="Tulloss R.E."/>
            <person name="Uehling J."/>
            <person name="Grigoriev I.V."/>
            <person name="Vagvolgyi C."/>
            <person name="Papp T."/>
            <person name="Martin F.M."/>
            <person name="Miettinen O."/>
            <person name="Hibbett D.S."/>
            <person name="Nagy L.G."/>
        </authorList>
    </citation>
    <scope>NUCLEOTIDE SEQUENCE [LARGE SCALE GENOMIC DNA]</scope>
    <source>
        <strain evidence="8 9">CBS 962.96</strain>
    </source>
</reference>
<dbReference type="PROSITE" id="PS50176">
    <property type="entry name" value="ARM_REPEAT"/>
    <property type="match status" value="2"/>
</dbReference>
<dbReference type="InterPro" id="IPR038739">
    <property type="entry name" value="ARMC8/Vid28"/>
</dbReference>
<feature type="non-terminal residue" evidence="8">
    <location>
        <position position="1"/>
    </location>
</feature>
<dbReference type="OrthoDB" id="5559898at2759"/>
<dbReference type="InterPro" id="IPR016024">
    <property type="entry name" value="ARM-type_fold"/>
</dbReference>
<dbReference type="GO" id="GO:0005737">
    <property type="term" value="C:cytoplasm"/>
    <property type="evidence" value="ECO:0007669"/>
    <property type="project" value="UniProtKB-SubCell"/>
</dbReference>
<dbReference type="SMART" id="SM00185">
    <property type="entry name" value="ARM"/>
    <property type="match status" value="5"/>
</dbReference>
<proteinExistence type="predicted"/>
<dbReference type="SUPFAM" id="SSF48371">
    <property type="entry name" value="ARM repeat"/>
    <property type="match status" value="2"/>
</dbReference>
<dbReference type="EMBL" id="ML179044">
    <property type="protein sequence ID" value="THV06214.1"/>
    <property type="molecule type" value="Genomic_DNA"/>
</dbReference>
<dbReference type="PANTHER" id="PTHR15651:SF7">
    <property type="entry name" value="ARMADILLO REPEAT-CONTAINING PROTEIN 8"/>
    <property type="match status" value="1"/>
</dbReference>
<keyword evidence="4" id="KW-0677">Repeat</keyword>
<evidence type="ECO:0000256" key="3">
    <source>
        <dbReference type="ARBA" id="ARBA00022490"/>
    </source>
</evidence>
<feature type="compositionally biased region" description="Low complexity" evidence="7">
    <location>
        <begin position="752"/>
        <end position="761"/>
    </location>
</feature>
<feature type="compositionally biased region" description="Low complexity" evidence="7">
    <location>
        <begin position="595"/>
        <end position="623"/>
    </location>
</feature>
<evidence type="ECO:0000256" key="5">
    <source>
        <dbReference type="ARBA" id="ARBA00023242"/>
    </source>
</evidence>
<feature type="region of interest" description="Disordered" evidence="7">
    <location>
        <begin position="746"/>
        <end position="765"/>
    </location>
</feature>
<feature type="repeat" description="ARM" evidence="6">
    <location>
        <begin position="532"/>
        <end position="574"/>
    </location>
</feature>
<keyword evidence="9" id="KW-1185">Reference proteome</keyword>